<organism evidence="1 2">
    <name type="scientific">Gordonia rhizosphera NBRC 16068</name>
    <dbReference type="NCBI Taxonomy" id="1108045"/>
    <lineage>
        <taxon>Bacteria</taxon>
        <taxon>Bacillati</taxon>
        <taxon>Actinomycetota</taxon>
        <taxon>Actinomycetes</taxon>
        <taxon>Mycobacteriales</taxon>
        <taxon>Gordoniaceae</taxon>
        <taxon>Gordonia</taxon>
    </lineage>
</organism>
<sequence length="187" mass="20030">MATMLAKARAKYPDDVRGSPYDEALLEVIERARTSGNIGKSDIGALMLWKRLNLSTRWSASLNNTPDTEVRRLTAAGIALARDTELPIGEAAGKARSALSALPGCRSGAAIASTILAAGAPERMAVYDKRAASALVSLGLGHPRGNYRSYMATVDELAAVLTHQHDRKWSIRDVDKALFMHAGIVES</sequence>
<keyword evidence="2" id="KW-1185">Reference proteome</keyword>
<protein>
    <submittedName>
        <fullName evidence="1">Uncharacterized protein</fullName>
    </submittedName>
</protein>
<dbReference type="AlphaFoldDB" id="K6WA15"/>
<evidence type="ECO:0000313" key="1">
    <source>
        <dbReference type="EMBL" id="GAB90601.1"/>
    </source>
</evidence>
<dbReference type="eggNOG" id="ENOG50341NG">
    <property type="taxonomic scope" value="Bacteria"/>
</dbReference>
<name>K6WA15_9ACTN</name>
<dbReference type="Proteomes" id="UP000008363">
    <property type="component" value="Unassembled WGS sequence"/>
</dbReference>
<dbReference type="EMBL" id="BAHC01000110">
    <property type="protein sequence ID" value="GAB90601.1"/>
    <property type="molecule type" value="Genomic_DNA"/>
</dbReference>
<evidence type="ECO:0000313" key="2">
    <source>
        <dbReference type="Proteomes" id="UP000008363"/>
    </source>
</evidence>
<gene>
    <name evidence="1" type="ORF">GORHZ_110_00130</name>
</gene>
<reference evidence="1 2" key="1">
    <citation type="submission" date="2012-08" db="EMBL/GenBank/DDBJ databases">
        <title>Whole genome shotgun sequence of Gordonia rhizosphera NBRC 16068.</title>
        <authorList>
            <person name="Takarada H."/>
            <person name="Isaki S."/>
            <person name="Hosoyama A."/>
            <person name="Tsuchikane K."/>
            <person name="Katsumata H."/>
            <person name="Baba S."/>
            <person name="Ohji S."/>
            <person name="Yamazaki S."/>
            <person name="Fujita N."/>
        </authorList>
    </citation>
    <scope>NUCLEOTIDE SEQUENCE [LARGE SCALE GENOMIC DNA]</scope>
    <source>
        <strain evidence="1 2">NBRC 16068</strain>
    </source>
</reference>
<accession>K6WA15</accession>
<comment type="caution">
    <text evidence="1">The sequence shown here is derived from an EMBL/GenBank/DDBJ whole genome shotgun (WGS) entry which is preliminary data.</text>
</comment>
<proteinExistence type="predicted"/>